<gene>
    <name evidence="3" type="ORF">CYFA0S_12e01530g</name>
</gene>
<feature type="compositionally biased region" description="Polar residues" evidence="1">
    <location>
        <begin position="333"/>
        <end position="357"/>
    </location>
</feature>
<feature type="transmembrane region" description="Helical" evidence="2">
    <location>
        <begin position="67"/>
        <end position="92"/>
    </location>
</feature>
<feature type="transmembrane region" description="Helical" evidence="2">
    <location>
        <begin position="141"/>
        <end position="166"/>
    </location>
</feature>
<organism evidence="3">
    <name type="scientific">Cyberlindnera fabianii</name>
    <name type="common">Yeast</name>
    <name type="synonym">Hansenula fabianii</name>
    <dbReference type="NCBI Taxonomy" id="36022"/>
    <lineage>
        <taxon>Eukaryota</taxon>
        <taxon>Fungi</taxon>
        <taxon>Dikarya</taxon>
        <taxon>Ascomycota</taxon>
        <taxon>Saccharomycotina</taxon>
        <taxon>Saccharomycetes</taxon>
        <taxon>Phaffomycetales</taxon>
        <taxon>Phaffomycetaceae</taxon>
        <taxon>Cyberlindnera</taxon>
    </lineage>
</organism>
<dbReference type="VEuPathDB" id="FungiDB:BON22_5356"/>
<sequence length="385" mass="42816">MVLGLRSDPPTGLIEAESSPYIVLRNTLQNTAMYFQAHILPLSLSAISYTTAIAQNTLKLAFSMVRYAITALFSLTIGVVRHVLHGVGLLVWLVCEPFSLMIRIIEYNALGFVNIWIKLLFNTQLENLMTVEYGLSQLKVIAQWVRFINVMCLAGIFLGISTYYTVIKMIYWATKLEKKEKRLKIKEELRLKSDINKRSDLVAEFEHLNSPSPRSTPLFNDHPSLIEEYILSEQGTPGIDSGNIAAVQEASPPTTATGETTRLDTATTDHSMMNELSYERLLHTDQDDDVLFNYESLNSLASESSTIPSSPLVYKGTTSPVTQAFRSRLSSLNSTISEESTPQGTLGSSVFSSTRTSGAGIPVSPITTIEEDENESDEDYYKDAR</sequence>
<protein>
    <submittedName>
        <fullName evidence="3">CYFA0S12e01530g1_1</fullName>
    </submittedName>
</protein>
<feature type="compositionally biased region" description="Acidic residues" evidence="1">
    <location>
        <begin position="369"/>
        <end position="378"/>
    </location>
</feature>
<keyword evidence="2" id="KW-1133">Transmembrane helix</keyword>
<dbReference type="AlphaFoldDB" id="A0A061B9E6"/>
<evidence type="ECO:0000256" key="2">
    <source>
        <dbReference type="SAM" id="Phobius"/>
    </source>
</evidence>
<accession>A0A061B9E6</accession>
<proteinExistence type="predicted"/>
<evidence type="ECO:0000256" key="1">
    <source>
        <dbReference type="SAM" id="MobiDB-lite"/>
    </source>
</evidence>
<evidence type="ECO:0000313" key="3">
    <source>
        <dbReference type="EMBL" id="CDR43526.1"/>
    </source>
</evidence>
<name>A0A061B9E6_CYBFA</name>
<keyword evidence="2" id="KW-0472">Membrane</keyword>
<keyword evidence="2" id="KW-0812">Transmembrane</keyword>
<dbReference type="OrthoDB" id="10644340at2759"/>
<dbReference type="EMBL" id="LK052897">
    <property type="protein sequence ID" value="CDR43526.1"/>
    <property type="molecule type" value="Genomic_DNA"/>
</dbReference>
<reference evidence="3" key="1">
    <citation type="journal article" date="2014" name="Genome Announc.">
        <title>Genome sequence of the yeast Cyberlindnera fabianii (Hansenula fabianii).</title>
        <authorList>
            <person name="Freel K.C."/>
            <person name="Sarilar V."/>
            <person name="Neuveglise C."/>
            <person name="Devillers H."/>
            <person name="Friedrich A."/>
            <person name="Schacherer J."/>
        </authorList>
    </citation>
    <scope>NUCLEOTIDE SEQUENCE</scope>
    <source>
        <strain evidence="3">YJS4271</strain>
    </source>
</reference>
<feature type="transmembrane region" description="Helical" evidence="2">
    <location>
        <begin position="104"/>
        <end position="121"/>
    </location>
</feature>
<feature type="region of interest" description="Disordered" evidence="1">
    <location>
        <begin position="333"/>
        <end position="385"/>
    </location>
</feature>